<dbReference type="RefSeq" id="WP_152765028.1">
    <property type="nucleotide sequence ID" value="NZ_WHLY01000002.1"/>
</dbReference>
<comment type="caution">
    <text evidence="2">The sequence shown here is derived from an EMBL/GenBank/DDBJ whole genome shotgun (WGS) entry which is preliminary data.</text>
</comment>
<dbReference type="InterPro" id="IPR009325">
    <property type="entry name" value="DUF983"/>
</dbReference>
<accession>A0A7C9F601</accession>
<keyword evidence="1" id="KW-1133">Transmembrane helix</keyword>
<organism evidence="2 3">
    <name type="scientific">Salmonirosea aquatica</name>
    <dbReference type="NCBI Taxonomy" id="2654236"/>
    <lineage>
        <taxon>Bacteria</taxon>
        <taxon>Pseudomonadati</taxon>
        <taxon>Bacteroidota</taxon>
        <taxon>Cytophagia</taxon>
        <taxon>Cytophagales</taxon>
        <taxon>Spirosomataceae</taxon>
        <taxon>Salmonirosea</taxon>
    </lineage>
</organism>
<gene>
    <name evidence="2" type="ORF">GBK04_26615</name>
</gene>
<protein>
    <submittedName>
        <fullName evidence="2">DUF983 domain-containing protein</fullName>
    </submittedName>
</protein>
<name>A0A7C9F601_9BACT</name>
<keyword evidence="1" id="KW-0812">Transmembrane</keyword>
<reference evidence="2 3" key="1">
    <citation type="submission" date="2019-10" db="EMBL/GenBank/DDBJ databases">
        <title>Draft Genome Sequence of Cytophagaceae sp. SJW1-29.</title>
        <authorList>
            <person name="Choi A."/>
        </authorList>
    </citation>
    <scope>NUCLEOTIDE SEQUENCE [LARGE SCALE GENOMIC DNA]</scope>
    <source>
        <strain evidence="2 3">SJW1-29</strain>
    </source>
</reference>
<dbReference type="Pfam" id="PF06170">
    <property type="entry name" value="DUF983"/>
    <property type="match status" value="1"/>
</dbReference>
<dbReference type="AlphaFoldDB" id="A0A7C9F601"/>
<keyword evidence="3" id="KW-1185">Reference proteome</keyword>
<evidence type="ECO:0000313" key="2">
    <source>
        <dbReference type="EMBL" id="MPR36805.1"/>
    </source>
</evidence>
<sequence length="137" mass="15442">MFKGTKLYSIATNTCPRCQEGPFFKTANPYDLKQFDKINPVCSYCGESFQREPGFYIGAMYISYALSVALVVTAFVGFVIIFGLDIEYVLAGLILAIIVLLPILFRTARIIWLNIFVKYDPEKAKLARHQKLASEPS</sequence>
<proteinExistence type="predicted"/>
<evidence type="ECO:0000256" key="1">
    <source>
        <dbReference type="SAM" id="Phobius"/>
    </source>
</evidence>
<dbReference type="EMBL" id="WHLY01000002">
    <property type="protein sequence ID" value="MPR36805.1"/>
    <property type="molecule type" value="Genomic_DNA"/>
</dbReference>
<dbReference type="Proteomes" id="UP000479293">
    <property type="component" value="Unassembled WGS sequence"/>
</dbReference>
<feature type="transmembrane region" description="Helical" evidence="1">
    <location>
        <begin position="88"/>
        <end position="105"/>
    </location>
</feature>
<feature type="transmembrane region" description="Helical" evidence="1">
    <location>
        <begin position="61"/>
        <end position="82"/>
    </location>
</feature>
<keyword evidence="1" id="KW-0472">Membrane</keyword>
<evidence type="ECO:0000313" key="3">
    <source>
        <dbReference type="Proteomes" id="UP000479293"/>
    </source>
</evidence>